<name>A0A427B1H9_ENSVE</name>
<accession>A0A427B1H9</accession>
<dbReference type="AlphaFoldDB" id="A0A427B1H9"/>
<dbReference type="Proteomes" id="UP000287651">
    <property type="component" value="Unassembled WGS sequence"/>
</dbReference>
<protein>
    <submittedName>
        <fullName evidence="1">Uncharacterized protein</fullName>
    </submittedName>
</protein>
<dbReference type="EMBL" id="AMZH03000709">
    <property type="protein sequence ID" value="RRT82382.1"/>
    <property type="molecule type" value="Genomic_DNA"/>
</dbReference>
<reference evidence="1 2" key="1">
    <citation type="journal article" date="2014" name="Agronomy (Basel)">
        <title>A Draft Genome Sequence for Ensete ventricosum, the Drought-Tolerant Tree Against Hunger.</title>
        <authorList>
            <person name="Harrison J."/>
            <person name="Moore K.A."/>
            <person name="Paszkiewicz K."/>
            <person name="Jones T."/>
            <person name="Grant M."/>
            <person name="Ambacheew D."/>
            <person name="Muzemil S."/>
            <person name="Studholme D.J."/>
        </authorList>
    </citation>
    <scope>NUCLEOTIDE SEQUENCE [LARGE SCALE GENOMIC DNA]</scope>
</reference>
<comment type="caution">
    <text evidence="1">The sequence shown here is derived from an EMBL/GenBank/DDBJ whole genome shotgun (WGS) entry which is preliminary data.</text>
</comment>
<organism evidence="1 2">
    <name type="scientific">Ensete ventricosum</name>
    <name type="common">Abyssinian banana</name>
    <name type="synonym">Musa ensete</name>
    <dbReference type="NCBI Taxonomy" id="4639"/>
    <lineage>
        <taxon>Eukaryota</taxon>
        <taxon>Viridiplantae</taxon>
        <taxon>Streptophyta</taxon>
        <taxon>Embryophyta</taxon>
        <taxon>Tracheophyta</taxon>
        <taxon>Spermatophyta</taxon>
        <taxon>Magnoliopsida</taxon>
        <taxon>Liliopsida</taxon>
        <taxon>Zingiberales</taxon>
        <taxon>Musaceae</taxon>
        <taxon>Ensete</taxon>
    </lineage>
</organism>
<proteinExistence type="predicted"/>
<evidence type="ECO:0000313" key="1">
    <source>
        <dbReference type="EMBL" id="RRT82382.1"/>
    </source>
</evidence>
<evidence type="ECO:0000313" key="2">
    <source>
        <dbReference type="Proteomes" id="UP000287651"/>
    </source>
</evidence>
<sequence>MATIPQWRREIWRSSGIDDLEPSPSAAYRIAAPGNLEFVFPLRSFVLRSVTLYLNEAAAEAIKRPHKDFYAGVNSTDSLLQILCVVQVTVLVDPRFHWLIDIPDLRDPTIVANRRTI</sequence>
<gene>
    <name evidence="1" type="ORF">B296_00003805</name>
</gene>